<feature type="transmembrane region" description="Helical" evidence="1">
    <location>
        <begin position="229"/>
        <end position="252"/>
    </location>
</feature>
<feature type="transmembrane region" description="Helical" evidence="1">
    <location>
        <begin position="158"/>
        <end position="181"/>
    </location>
</feature>
<evidence type="ECO:0000313" key="4">
    <source>
        <dbReference type="Proteomes" id="UP000069912"/>
    </source>
</evidence>
<keyword evidence="1" id="KW-0812">Transmembrane</keyword>
<keyword evidence="1" id="KW-0472">Membrane</keyword>
<feature type="transmembrane region" description="Helical" evidence="1">
    <location>
        <begin position="69"/>
        <end position="92"/>
    </location>
</feature>
<reference evidence="2 4" key="1">
    <citation type="journal article" date="2016" name="Genome Announc.">
        <title>Complete Genome Sequences of Aerococcus christensenii CCUG 28831T, Aerococcus sanguinicola CCUG 43001T, Aerococcus urinae CCUG 36881T, Aerococcus urinaeequi CCUG 28094T, Aerococcus urinaehominis CCUG 42038 BT, and Aerococcus viridans CCUG 4311T.</title>
        <authorList>
            <person name="Carkaci D."/>
            <person name="Dargis R."/>
            <person name="Nielsen X.C."/>
            <person name="Skovgaard O."/>
            <person name="Fuursted K."/>
            <person name="Christensen J.J."/>
        </authorList>
    </citation>
    <scope>NUCLEOTIDE SEQUENCE [LARGE SCALE GENOMIC DNA]</scope>
    <source>
        <strain evidence="2 4">CCUG43001</strain>
    </source>
</reference>
<feature type="transmembrane region" description="Helical" evidence="1">
    <location>
        <begin position="113"/>
        <end position="138"/>
    </location>
</feature>
<feature type="transmembrane region" description="Helical" evidence="1">
    <location>
        <begin position="25"/>
        <end position="42"/>
    </location>
</feature>
<dbReference type="GeneID" id="92903634"/>
<evidence type="ECO:0000313" key="5">
    <source>
        <dbReference type="Proteomes" id="UP000234239"/>
    </source>
</evidence>
<proteinExistence type="predicted"/>
<feature type="transmembrane region" description="Helical" evidence="1">
    <location>
        <begin position="188"/>
        <end position="209"/>
    </location>
</feature>
<evidence type="ECO:0000313" key="2">
    <source>
        <dbReference type="EMBL" id="AMB94356.1"/>
    </source>
</evidence>
<organism evidence="2 4">
    <name type="scientific">Aerococcus sanguinicola</name>
    <dbReference type="NCBI Taxonomy" id="119206"/>
    <lineage>
        <taxon>Bacteria</taxon>
        <taxon>Bacillati</taxon>
        <taxon>Bacillota</taxon>
        <taxon>Bacilli</taxon>
        <taxon>Lactobacillales</taxon>
        <taxon>Aerococcaceae</taxon>
        <taxon>Aerococcus</taxon>
    </lineage>
</organism>
<keyword evidence="4" id="KW-1185">Reference proteome</keyword>
<keyword evidence="1" id="KW-1133">Transmembrane helix</keyword>
<name>A0A109RDG8_9LACT</name>
<reference evidence="4" key="2">
    <citation type="submission" date="2016-01" db="EMBL/GenBank/DDBJ databases">
        <title>Six Aerococcus type strain genome sequencing and assembly using PacBio and Illumina Hiseq.</title>
        <authorList>
            <person name="Carkaci D."/>
            <person name="Dargis R."/>
            <person name="Nielsen X.C."/>
            <person name="Skovgaard O."/>
            <person name="Fuursted K."/>
            <person name="Christensen J.J."/>
        </authorList>
    </citation>
    <scope>NUCLEOTIDE SEQUENCE [LARGE SCALE GENOMIC DNA]</scope>
    <source>
        <strain evidence="4">CCUG43001</strain>
    </source>
</reference>
<dbReference type="EMBL" id="CP014160">
    <property type="protein sequence ID" value="AMB94356.1"/>
    <property type="molecule type" value="Genomic_DNA"/>
</dbReference>
<evidence type="ECO:0000256" key="1">
    <source>
        <dbReference type="SAM" id="Phobius"/>
    </source>
</evidence>
<dbReference type="OrthoDB" id="3268827at2"/>
<dbReference type="RefSeq" id="WP_067974855.1">
    <property type="nucleotide sequence ID" value="NZ_CAJHKM010000001.1"/>
</dbReference>
<protein>
    <submittedName>
        <fullName evidence="2">Uncharacterized protein</fullName>
    </submittedName>
</protein>
<dbReference type="Proteomes" id="UP000069912">
    <property type="component" value="Chromosome"/>
</dbReference>
<reference evidence="3 5" key="3">
    <citation type="submission" date="2017-12" db="EMBL/GenBank/DDBJ databases">
        <title>Phylogenetic diversity of female urinary microbiome.</title>
        <authorList>
            <person name="Thomas-White K."/>
            <person name="Wolfe A.J."/>
        </authorList>
    </citation>
    <scope>NUCLEOTIDE SEQUENCE [LARGE SCALE GENOMIC DNA]</scope>
    <source>
        <strain evidence="3 5">UMB0139</strain>
    </source>
</reference>
<dbReference type="AlphaFoldDB" id="A0A109RDG8"/>
<dbReference type="EMBL" id="PKGY01000007">
    <property type="protein sequence ID" value="PKZ20679.1"/>
    <property type="molecule type" value="Genomic_DNA"/>
</dbReference>
<dbReference type="Pfam" id="PF12730">
    <property type="entry name" value="ABC2_membrane_4"/>
    <property type="match status" value="1"/>
</dbReference>
<dbReference type="KEGG" id="asan:AWM72_06075"/>
<evidence type="ECO:0000313" key="3">
    <source>
        <dbReference type="EMBL" id="PKZ20679.1"/>
    </source>
</evidence>
<dbReference type="Proteomes" id="UP000234239">
    <property type="component" value="Unassembled WGS sequence"/>
</dbReference>
<gene>
    <name evidence="2" type="ORF">AWM72_06075</name>
    <name evidence="3" type="ORF">CYJ28_09335</name>
</gene>
<sequence length="264" mass="29485">MKNRSLINAIQAEFLKIIYSKSTQLALITTCVFQPLLAYFSSRQILTVGLDGTPDSNPELLEAIPPIEYMGFDAVLLGILAMIILASVLGSLEYKNNSLRTSLLLYPNKITFFHIKILTHLCFFLLISTLSIYLSIAASQLALGSSGLNPIFLNERTWQLIMFAVISWTLLAELSYILAFYAKSAIPVLLFLIPQLYNLGSFLAERFLIARLLPVSLATNLIASSPIQLAHTPVITVFFLTCWVLVMGLLTYHQFVNSDLKEMK</sequence>
<accession>A0A109RDG8</accession>